<evidence type="ECO:0000256" key="2">
    <source>
        <dbReference type="ARBA" id="ARBA00023043"/>
    </source>
</evidence>
<comment type="caution">
    <text evidence="6">The sequence shown here is derived from an EMBL/GenBank/DDBJ whole genome shotgun (WGS) entry which is preliminary data.</text>
</comment>
<feature type="repeat" description="ANK" evidence="3">
    <location>
        <begin position="1421"/>
        <end position="1453"/>
    </location>
</feature>
<feature type="domain" description="Nephrocystin 3-like N-terminal" evidence="5">
    <location>
        <begin position="207"/>
        <end position="376"/>
    </location>
</feature>
<dbReference type="Gene3D" id="3.40.50.300">
    <property type="entry name" value="P-loop containing nucleotide triphosphate hydrolases"/>
    <property type="match status" value="1"/>
</dbReference>
<dbReference type="InterPro" id="IPR027417">
    <property type="entry name" value="P-loop_NTPase"/>
</dbReference>
<dbReference type="PROSITE" id="PS50297">
    <property type="entry name" value="ANK_REP_REGION"/>
    <property type="match status" value="7"/>
</dbReference>
<dbReference type="PROSITE" id="PS50088">
    <property type="entry name" value="ANK_REPEAT"/>
    <property type="match status" value="10"/>
</dbReference>
<organism evidence="6 7">
    <name type="scientific">Phlyctema vagabunda</name>
    <dbReference type="NCBI Taxonomy" id="108571"/>
    <lineage>
        <taxon>Eukaryota</taxon>
        <taxon>Fungi</taxon>
        <taxon>Dikarya</taxon>
        <taxon>Ascomycota</taxon>
        <taxon>Pezizomycotina</taxon>
        <taxon>Leotiomycetes</taxon>
        <taxon>Helotiales</taxon>
        <taxon>Dermateaceae</taxon>
        <taxon>Phlyctema</taxon>
    </lineage>
</organism>
<feature type="repeat" description="ANK" evidence="3">
    <location>
        <begin position="667"/>
        <end position="699"/>
    </location>
</feature>
<feature type="repeat" description="ANK" evidence="3">
    <location>
        <begin position="1545"/>
        <end position="1577"/>
    </location>
</feature>
<dbReference type="Pfam" id="PF24883">
    <property type="entry name" value="NPHP3_N"/>
    <property type="match status" value="1"/>
</dbReference>
<feature type="repeat" description="ANK" evidence="3">
    <location>
        <begin position="986"/>
        <end position="1018"/>
    </location>
</feature>
<protein>
    <submittedName>
        <fullName evidence="6">Ankyrin repeat protein</fullName>
    </submittedName>
</protein>
<dbReference type="SUPFAM" id="SSF48403">
    <property type="entry name" value="Ankyrin repeat"/>
    <property type="match status" value="5"/>
</dbReference>
<dbReference type="SUPFAM" id="SSF52540">
    <property type="entry name" value="P-loop containing nucleoside triphosphate hydrolases"/>
    <property type="match status" value="1"/>
</dbReference>
<sequence length="1956" mass="218811">MAEALGIASGIAGLISLTEIIVFRLSKYCSKTKDARTDVEDLSNRVKTFHIVLSKLKILAGCLENNEDDYTTDPHTLPDFTLCRTDIRGLSELTKRLDNLKVDTIKGKLLWPFKEGEITVYANKIAEHTTMLSNALTADGISALLAALSTNSKITEGVEELKLHLQKISEDMNENIRDHHQREVFEWISKADPYQKHRTATSLRHPGTVRWVFDSPEYKKWGEEENSALWLYGIPGAGKTIIASAIIQELRLVAHQHENHAVAFYYCEYGQSLTQRLVNIVGSLIKQLCACANEAFQELDILFKNYKKEATNPAQPSDGDVVKLLRRLSRHFDCIMIVIDGIDECTIIEERRAILKLLSSLNEPQNGKFKVLYTSRDEFDIREEFCEIESIPIAARGHDIELFVAARLEERICDKSLRLKNPALKERIITTIVDKADGMFQWAACQVDELCHLKNDKARLDALEKLPKDLSETYQRILNRINERKEDAELVRRILRWLAFAVDQMTWAELAHAITVRIGSETLDEDEIPDKDPILYWCGSLVSVDKQTEVFTLSHFTVKEFLMNETLHNHPKLGNYYMPKDSSTLILSQVCLTYILDKRIAQEDILEDFDFEQLFPFHYHACVSWLFYAGKQCENDNITCLARPLFEPSKTLNYILWIRRYEEMERETVSTLHVAAGCGLTSVCRILLDKGIDKDLNHRQFGTPLICAITGMGFYEYGTLGPNYSTANLLLEYGVCTTTKLKGKYIPIARTPLSLVLDNVGKDFFPATKLLEDIVAASGISSIGDSDFWEEENHHHLDTSERLRIVKIFEKILHSTENLNLDELSRNKMLRFINKNKSVTESGILDQILNAPQDHSTRIEQIGRLGQTQLIQRLIDNKIPLSNLLNALVPAAAQGHVEIVKILLSLLPPTGRQNSIVVQDAWIEAAARNEENVLQTFVELGFDTNLVINRKGEEKSAILEAVRHDCLEATIYLLSLPETDINTKIHGTTLLHQAIITGSRRVIELLIKMGLNVADIAEDGQSSIHLLFTKPNSMDYSLGNWRIDLLELLLQLNSRTDIVCNAGNSVVHGLVLLAHHSQTKGYSHIKSEFKEILDLLKVKKSILSQKNMDGRTPFGLAIFLGCLRIEEILQIIPEDTDLFSEFTCEGYYIFQRLLAYLNKKQPSKQLGQSDTYRLVSVLINKPGFDFNFKDESGFTLLQYLARNCTKSSTAEECETIRLLLEKGFPVDYCGPDGYGVLHHMAECGFQLGFATILEFTPDITLKSDITKTPNISALNLASVYGHSGIVELILADAKTKGLVDTVTKQTDKFGNSPLHLAAINGHDSTIKLLLKFGALDIDAKNQLGSTALIIAAAYGWHIVTKTLLNVGADIGSLNHHLNTPLHQAAIGNKPEIITILLEYSAKSNIKKKGSLDDFMNLRNVKGETALQIAAACGFTQVVDILLAKGADPLLANQSVQPWISAAINGHMNLSAKLKAHMDYIADRKHGSGHVEASGDDSLTGSEWNKYTLSRALMEAVKARSVPACRSFLEAGADPNIISKADSRGYKQVPLHFVAANGLAALVELLLEFGAKLNIQDTHGREPLHLAARFGHPWVTKALLERKADVFACDSQMKTPFHYAAASSSLECLETLMRHYSEKITRCPLNTTAVNGDDSGRYSIAMHDIQTSLRQVQHHNPLSMLDNFKRTPLLCSVTWGQYHNARSLIRAGSNVHTKDILGRDALYYTCKRGPKHLVELLLSTGANARAIDGHKTGVLHPFCSTARNSDKDLEIFQLLIDAGADASLVDSFGISPLHLSCDEGSLRIVQKLLMELGTKSLNDESMGFGTPIYAAAFRGHKEIVQLLIEAGADIYLGSKSEAPLEGAVLRGHEEVVEILIKYEDVQNLKDVEPTWSDLELPQHVADNRSIAEGVPLPLDDRWFPRVSLNLFWGRMEYSKPSYSQDGLSCWCRPLQTAIFLV</sequence>
<dbReference type="PANTHER" id="PTHR24123">
    <property type="entry name" value="ANKYRIN REPEAT-CONTAINING"/>
    <property type="match status" value="1"/>
</dbReference>
<keyword evidence="7" id="KW-1185">Reference proteome</keyword>
<accession>A0ABR4PZ21</accession>
<evidence type="ECO:0000313" key="6">
    <source>
        <dbReference type="EMBL" id="KAL3428453.1"/>
    </source>
</evidence>
<dbReference type="Pfam" id="PF12796">
    <property type="entry name" value="Ank_2"/>
    <property type="match status" value="4"/>
</dbReference>
<keyword evidence="2 3" id="KW-0040">ANK repeat</keyword>
<dbReference type="InterPro" id="IPR051165">
    <property type="entry name" value="Multifunctional_ANK_Repeat"/>
</dbReference>
<feature type="repeat" description="ANK" evidence="3">
    <location>
        <begin position="1376"/>
        <end position="1408"/>
    </location>
</feature>
<evidence type="ECO:0000256" key="3">
    <source>
        <dbReference type="PROSITE-ProRule" id="PRU00023"/>
    </source>
</evidence>
<dbReference type="Gene3D" id="1.25.40.20">
    <property type="entry name" value="Ankyrin repeat-containing domain"/>
    <property type="match status" value="6"/>
</dbReference>
<gene>
    <name evidence="6" type="ORF">PVAG01_01962</name>
</gene>
<evidence type="ECO:0000259" key="5">
    <source>
        <dbReference type="Pfam" id="PF24883"/>
    </source>
</evidence>
<dbReference type="InterPro" id="IPR036770">
    <property type="entry name" value="Ankyrin_rpt-contain_sf"/>
</dbReference>
<feature type="domain" description="GPI inositol-deacylase winged helix" evidence="4">
    <location>
        <begin position="489"/>
        <end position="568"/>
    </location>
</feature>
<evidence type="ECO:0000256" key="1">
    <source>
        <dbReference type="ARBA" id="ARBA00022737"/>
    </source>
</evidence>
<feature type="repeat" description="ANK" evidence="3">
    <location>
        <begin position="1825"/>
        <end position="1854"/>
    </location>
</feature>
<dbReference type="PRINTS" id="PR01415">
    <property type="entry name" value="ANKYRIN"/>
</dbReference>
<keyword evidence="1" id="KW-0677">Repeat</keyword>
<name>A0ABR4PZ21_9HELO</name>
<dbReference type="SMART" id="SM00248">
    <property type="entry name" value="ANK"/>
    <property type="match status" value="21"/>
</dbReference>
<dbReference type="InterPro" id="IPR056884">
    <property type="entry name" value="NPHP3-like_N"/>
</dbReference>
<proteinExistence type="predicted"/>
<feature type="repeat" description="ANK" evidence="3">
    <location>
        <begin position="1309"/>
        <end position="1334"/>
    </location>
</feature>
<dbReference type="InterPro" id="IPR054471">
    <property type="entry name" value="GPIID_WHD"/>
</dbReference>
<evidence type="ECO:0000259" key="4">
    <source>
        <dbReference type="Pfam" id="PF22939"/>
    </source>
</evidence>
<evidence type="ECO:0000313" key="7">
    <source>
        <dbReference type="Proteomes" id="UP001629113"/>
    </source>
</evidence>
<feature type="repeat" description="ANK" evidence="3">
    <location>
        <begin position="1578"/>
        <end position="1610"/>
    </location>
</feature>
<dbReference type="Pfam" id="PF00023">
    <property type="entry name" value="Ank"/>
    <property type="match status" value="2"/>
</dbReference>
<dbReference type="Pfam" id="PF22939">
    <property type="entry name" value="WHD_GPIID"/>
    <property type="match status" value="1"/>
</dbReference>
<feature type="repeat" description="ANK" evidence="3">
    <location>
        <begin position="1716"/>
        <end position="1748"/>
    </location>
</feature>
<reference evidence="6 7" key="1">
    <citation type="submission" date="2024-06" db="EMBL/GenBank/DDBJ databases">
        <title>Complete genome of Phlyctema vagabunda strain 19-DSS-EL-015.</title>
        <authorList>
            <person name="Fiorenzani C."/>
        </authorList>
    </citation>
    <scope>NUCLEOTIDE SEQUENCE [LARGE SCALE GENOMIC DNA]</scope>
    <source>
        <strain evidence="6 7">19-DSS-EL-015</strain>
    </source>
</reference>
<feature type="repeat" description="ANK" evidence="3">
    <location>
        <begin position="1343"/>
        <end position="1375"/>
    </location>
</feature>
<dbReference type="PANTHER" id="PTHR24123:SF33">
    <property type="entry name" value="PROTEIN HOS4"/>
    <property type="match status" value="1"/>
</dbReference>
<dbReference type="EMBL" id="JBFCZG010000001">
    <property type="protein sequence ID" value="KAL3428453.1"/>
    <property type="molecule type" value="Genomic_DNA"/>
</dbReference>
<dbReference type="InterPro" id="IPR002110">
    <property type="entry name" value="Ankyrin_rpt"/>
</dbReference>
<dbReference type="Proteomes" id="UP001629113">
    <property type="component" value="Unassembled WGS sequence"/>
</dbReference>